<evidence type="ECO:0000256" key="5">
    <source>
        <dbReference type="ARBA" id="ARBA00023136"/>
    </source>
</evidence>
<keyword evidence="7" id="KW-0968">Cytoplasmic vesicle</keyword>
<dbReference type="PANTHER" id="PTHR46106:SF4">
    <property type="entry name" value="IA-2 PROTEIN TYROSINE PHOSPHATASE, ISOFORM C"/>
    <property type="match status" value="1"/>
</dbReference>
<dbReference type="GO" id="GO:0004725">
    <property type="term" value="F:protein tyrosine phosphatase activity"/>
    <property type="evidence" value="ECO:0007669"/>
    <property type="project" value="InterPro"/>
</dbReference>
<feature type="compositionally biased region" description="Pro residues" evidence="8">
    <location>
        <begin position="26"/>
        <end position="35"/>
    </location>
</feature>
<dbReference type="PROSITE" id="PS00383">
    <property type="entry name" value="TYR_PHOSPHATASE_1"/>
    <property type="match status" value="1"/>
</dbReference>
<dbReference type="SUPFAM" id="SSF52799">
    <property type="entry name" value="(Phosphotyrosine protein) phosphatases II"/>
    <property type="match status" value="1"/>
</dbReference>
<dbReference type="GO" id="GO:0051046">
    <property type="term" value="P:regulation of secretion"/>
    <property type="evidence" value="ECO:0007669"/>
    <property type="project" value="TreeGrafter"/>
</dbReference>
<dbReference type="InterPro" id="IPR016130">
    <property type="entry name" value="Tyr_Pase_AS"/>
</dbReference>
<dbReference type="PROSITE" id="PS50056">
    <property type="entry name" value="TYR_PHOSPHATASE_2"/>
    <property type="match status" value="1"/>
</dbReference>
<evidence type="ECO:0000256" key="4">
    <source>
        <dbReference type="ARBA" id="ARBA00022989"/>
    </source>
</evidence>
<feature type="region of interest" description="Disordered" evidence="8">
    <location>
        <begin position="23"/>
        <end position="55"/>
    </location>
</feature>
<evidence type="ECO:0000256" key="1">
    <source>
        <dbReference type="ARBA" id="ARBA00004358"/>
    </source>
</evidence>
<dbReference type="InterPro" id="IPR029021">
    <property type="entry name" value="Prot-tyrosine_phosphatase-like"/>
</dbReference>
<keyword evidence="3" id="KW-0732">Signal</keyword>
<evidence type="ECO:0000256" key="2">
    <source>
        <dbReference type="ARBA" id="ARBA00022692"/>
    </source>
</evidence>
<dbReference type="PANTHER" id="PTHR46106">
    <property type="entry name" value="IA-2 PROTEIN TYROSINE PHOSPHATASE, ISOFORM C"/>
    <property type="match status" value="1"/>
</dbReference>
<dbReference type="AlphaFoldDB" id="A0AAJ7WWP5"/>
<gene>
    <name evidence="13" type="primary">LOC116943788</name>
</gene>
<dbReference type="SMART" id="SM00194">
    <property type="entry name" value="PTPc"/>
    <property type="match status" value="1"/>
</dbReference>
<dbReference type="InterPro" id="IPR000387">
    <property type="entry name" value="Tyr_Pase_dom"/>
</dbReference>
<dbReference type="InterPro" id="IPR033522">
    <property type="entry name" value="IA-2/IA-2_beta"/>
</dbReference>
<dbReference type="RefSeq" id="XP_032812886.1">
    <property type="nucleotide sequence ID" value="XM_032956995.1"/>
</dbReference>
<dbReference type="Gene3D" id="3.90.190.10">
    <property type="entry name" value="Protein tyrosine phosphatase superfamily"/>
    <property type="match status" value="1"/>
</dbReference>
<evidence type="ECO:0000256" key="3">
    <source>
        <dbReference type="ARBA" id="ARBA00022729"/>
    </source>
</evidence>
<feature type="transmembrane region" description="Helical" evidence="9">
    <location>
        <begin position="61"/>
        <end position="83"/>
    </location>
</feature>
<keyword evidence="2 9" id="KW-0812">Transmembrane</keyword>
<evidence type="ECO:0000259" key="11">
    <source>
        <dbReference type="PROSITE" id="PS50056"/>
    </source>
</evidence>
<evidence type="ECO:0000256" key="7">
    <source>
        <dbReference type="ARBA" id="ARBA00023329"/>
    </source>
</evidence>
<evidence type="ECO:0000256" key="8">
    <source>
        <dbReference type="SAM" id="MobiDB-lite"/>
    </source>
</evidence>
<dbReference type="SMART" id="SM00404">
    <property type="entry name" value="PTPc_motif"/>
    <property type="match status" value="1"/>
</dbReference>
<keyword evidence="12" id="KW-1185">Reference proteome</keyword>
<dbReference type="GO" id="GO:0030659">
    <property type="term" value="C:cytoplasmic vesicle membrane"/>
    <property type="evidence" value="ECO:0007669"/>
    <property type="project" value="UniProtKB-SubCell"/>
</dbReference>
<dbReference type="GO" id="GO:0030141">
    <property type="term" value="C:secretory granule"/>
    <property type="evidence" value="ECO:0007669"/>
    <property type="project" value="InterPro"/>
</dbReference>
<feature type="domain" description="Tyrosine-protein phosphatase" evidence="10">
    <location>
        <begin position="220"/>
        <end position="480"/>
    </location>
</feature>
<evidence type="ECO:0000313" key="12">
    <source>
        <dbReference type="Proteomes" id="UP001318040"/>
    </source>
</evidence>
<organism evidence="12 13">
    <name type="scientific">Petromyzon marinus</name>
    <name type="common">Sea lamprey</name>
    <dbReference type="NCBI Taxonomy" id="7757"/>
    <lineage>
        <taxon>Eukaryota</taxon>
        <taxon>Metazoa</taxon>
        <taxon>Chordata</taxon>
        <taxon>Craniata</taxon>
        <taxon>Vertebrata</taxon>
        <taxon>Cyclostomata</taxon>
        <taxon>Hyperoartia</taxon>
        <taxon>Petromyzontiformes</taxon>
        <taxon>Petromyzontidae</taxon>
        <taxon>Petromyzon</taxon>
    </lineage>
</organism>
<keyword evidence="4 9" id="KW-1133">Transmembrane helix</keyword>
<proteinExistence type="predicted"/>
<dbReference type="InterPro" id="IPR000242">
    <property type="entry name" value="PTP_cat"/>
</dbReference>
<reference evidence="13" key="1">
    <citation type="submission" date="2025-08" db="UniProtKB">
        <authorList>
            <consortium name="RefSeq"/>
        </authorList>
    </citation>
    <scope>IDENTIFICATION</scope>
    <source>
        <tissue evidence="13">Sperm</tissue>
    </source>
</reference>
<keyword evidence="5 9" id="KW-0472">Membrane</keyword>
<protein>
    <submittedName>
        <fullName evidence="13">Receptor-type tyrosine-protein phosphatase N2-like</fullName>
    </submittedName>
</protein>
<evidence type="ECO:0000256" key="6">
    <source>
        <dbReference type="ARBA" id="ARBA00023180"/>
    </source>
</evidence>
<dbReference type="InterPro" id="IPR003595">
    <property type="entry name" value="Tyr_Pase_cat"/>
</dbReference>
<dbReference type="GO" id="GO:0045202">
    <property type="term" value="C:synapse"/>
    <property type="evidence" value="ECO:0007669"/>
    <property type="project" value="TreeGrafter"/>
</dbReference>
<sequence length="490" mass="53551">MALQRGFGSAGLASEPECIRSLLSPLPLPPPPHPTPHSAAQQQSAPEGFSPHDHDEGGGRYAALVVLSVACVLGLLLASAAFYCARGSGGAGVAAGVWGGARAKRRSEYTSLDAEPGAHATADYQELCRQRVASRSCERAEPLLRPQAAHVSRVSSVSSQHSDPGVAGVAGVTAAAALSPSPRSSVSSWSEEPASSSLDITTGHMILSYMEDHLRNRHRLEREWVALCAYQAEPNARSVAQRAPNAAKNRDSNVLPYDHARVVLKTEGNISGSDYINASPIMDHDPRNPAYIAAQSPLAETVADFWQMVWESSCVVIVMLSPLEEQGTEQCFRYWPEDGSRLYHIYEVNLVSEHVWCDDFLVRSLYLKNTQTGETRTLTQFHFLTWPEHGVPPSARSLLDLRRKVNKCYRGRSCPVVMHCSNGSGRTGTYILIDMVLNRMTKGTKEIDIAASLEHVRDQRPRMVETKEQFAFALTAVAEEVNAILKSLQK</sequence>
<evidence type="ECO:0000259" key="10">
    <source>
        <dbReference type="PROSITE" id="PS50055"/>
    </source>
</evidence>
<dbReference type="GO" id="GO:0035773">
    <property type="term" value="P:insulin secretion involved in cellular response to glucose stimulus"/>
    <property type="evidence" value="ECO:0007669"/>
    <property type="project" value="TreeGrafter"/>
</dbReference>
<name>A0AAJ7WWP5_PETMA</name>
<dbReference type="PRINTS" id="PR00700">
    <property type="entry name" value="PRTYPHPHTASE"/>
</dbReference>
<accession>A0AAJ7WWP5</accession>
<keyword evidence="6" id="KW-0325">Glycoprotein</keyword>
<evidence type="ECO:0000313" key="13">
    <source>
        <dbReference type="RefSeq" id="XP_032812886.1"/>
    </source>
</evidence>
<dbReference type="FunFam" id="3.90.190.10:FF:000017">
    <property type="entry name" value="receptor-type tyrosine-protein phosphatase-like N isoform X2"/>
    <property type="match status" value="1"/>
</dbReference>
<dbReference type="Proteomes" id="UP001318040">
    <property type="component" value="Chromosome 19"/>
</dbReference>
<comment type="subcellular location">
    <subcellularLocation>
        <location evidence="1">Cytoplasmic vesicle membrane</location>
        <topology evidence="1">Single-pass type I membrane protein</topology>
    </subcellularLocation>
</comment>
<dbReference type="KEGG" id="pmrn:116943788"/>
<feature type="domain" description="Tyrosine specific protein phosphatases" evidence="11">
    <location>
        <begin position="396"/>
        <end position="471"/>
    </location>
</feature>
<dbReference type="Pfam" id="PF00102">
    <property type="entry name" value="Y_phosphatase"/>
    <property type="match status" value="1"/>
</dbReference>
<dbReference type="PROSITE" id="PS50055">
    <property type="entry name" value="TYR_PHOSPHATASE_PTP"/>
    <property type="match status" value="1"/>
</dbReference>
<evidence type="ECO:0000256" key="9">
    <source>
        <dbReference type="SAM" id="Phobius"/>
    </source>
</evidence>